<dbReference type="SUPFAM" id="SSF57850">
    <property type="entry name" value="RING/U-box"/>
    <property type="match status" value="1"/>
</dbReference>
<dbReference type="EMBL" id="BAAFGK010000002">
    <property type="protein sequence ID" value="GAB0056403.1"/>
    <property type="molecule type" value="Genomic_DNA"/>
</dbReference>
<name>A0ABQ0C689_9PROT</name>
<keyword evidence="2" id="KW-1185">Reference proteome</keyword>
<evidence type="ECO:0008006" key="3">
    <source>
        <dbReference type="Google" id="ProtNLM"/>
    </source>
</evidence>
<proteinExistence type="predicted"/>
<comment type="caution">
    <text evidence="1">The sequence shown here is derived from an EMBL/GenBank/DDBJ whole genome shotgun (WGS) entry which is preliminary data.</text>
</comment>
<dbReference type="Proteomes" id="UP001628193">
    <property type="component" value="Unassembled WGS sequence"/>
</dbReference>
<organism evidence="1 2">
    <name type="scientific">Candidatus Magnetaquiglobus chichijimensis</name>
    <dbReference type="NCBI Taxonomy" id="3141448"/>
    <lineage>
        <taxon>Bacteria</taxon>
        <taxon>Pseudomonadati</taxon>
        <taxon>Pseudomonadota</taxon>
        <taxon>Magnetococcia</taxon>
        <taxon>Magnetococcales</taxon>
        <taxon>Candidatus Magnetaquicoccaceae</taxon>
        <taxon>Candidatus Magnetaquiglobus</taxon>
    </lineage>
</organism>
<sequence>MISDKTTRTRKSGRTFPSCLACHADPGFTWACGCGFALCTDCLRQNNDLWMGGGRTWRCPQCGKEHLGPNR</sequence>
<protein>
    <recommendedName>
        <fullName evidence="3">RING-type domain-containing protein</fullName>
    </recommendedName>
</protein>
<evidence type="ECO:0000313" key="1">
    <source>
        <dbReference type="EMBL" id="GAB0056403.1"/>
    </source>
</evidence>
<accession>A0ABQ0C689</accession>
<gene>
    <name evidence="1" type="ORF">SIID45300_00709</name>
</gene>
<evidence type="ECO:0000313" key="2">
    <source>
        <dbReference type="Proteomes" id="UP001628193"/>
    </source>
</evidence>
<reference evidence="1 2" key="1">
    <citation type="submission" date="2024-09" db="EMBL/GenBank/DDBJ databases">
        <title>Draft genome sequence of Candidatus Magnetaquicoccaceae bacterium FCR-1.</title>
        <authorList>
            <person name="Shimoshige H."/>
            <person name="Shimamura S."/>
            <person name="Taoka A."/>
            <person name="Kobayashi H."/>
            <person name="Maekawa T."/>
        </authorList>
    </citation>
    <scope>NUCLEOTIDE SEQUENCE [LARGE SCALE GENOMIC DNA]</scope>
    <source>
        <strain evidence="1 2">FCR-1</strain>
    </source>
</reference>